<keyword evidence="2" id="KW-0131">Cell cycle</keyword>
<dbReference type="SUPFAM" id="SSF46785">
    <property type="entry name" value="Winged helix' DNA-binding domain"/>
    <property type="match status" value="1"/>
</dbReference>
<dbReference type="EMBL" id="JAVIJP010000009">
    <property type="protein sequence ID" value="KAL3647756.1"/>
    <property type="molecule type" value="Genomic_DNA"/>
</dbReference>
<dbReference type="InterPro" id="IPR038090">
    <property type="entry name" value="Cdt1_C_WH_dom_sf"/>
</dbReference>
<accession>A0ABD3E3W2</accession>
<evidence type="ECO:0000259" key="4">
    <source>
        <dbReference type="SMART" id="SM01075"/>
    </source>
</evidence>
<evidence type="ECO:0000256" key="1">
    <source>
        <dbReference type="ARBA" id="ARBA00008356"/>
    </source>
</evidence>
<dbReference type="PANTHER" id="PTHR28637">
    <property type="entry name" value="DNA REPLICATION FACTOR CDT1"/>
    <property type="match status" value="1"/>
</dbReference>
<dbReference type="CDD" id="cd08674">
    <property type="entry name" value="Cdt1_m"/>
    <property type="match status" value="1"/>
</dbReference>
<dbReference type="InterPro" id="IPR014939">
    <property type="entry name" value="CDT1_Gemini-bd-like"/>
</dbReference>
<dbReference type="AlphaFoldDB" id="A0ABD3E3W2"/>
<dbReference type="PANTHER" id="PTHR28637:SF1">
    <property type="entry name" value="DNA REPLICATION FACTOR CDT1"/>
    <property type="match status" value="1"/>
</dbReference>
<feature type="compositionally biased region" description="Basic and acidic residues" evidence="3">
    <location>
        <begin position="12"/>
        <end position="23"/>
    </location>
</feature>
<comment type="similarity">
    <text evidence="1">Belongs to the Cdt1 family.</text>
</comment>
<feature type="compositionally biased region" description="Polar residues" evidence="3">
    <location>
        <begin position="357"/>
        <end position="373"/>
    </location>
</feature>
<dbReference type="SMART" id="SM01075">
    <property type="entry name" value="CDT1"/>
    <property type="match status" value="1"/>
</dbReference>
<evidence type="ECO:0000313" key="6">
    <source>
        <dbReference type="Proteomes" id="UP001632038"/>
    </source>
</evidence>
<evidence type="ECO:0000256" key="3">
    <source>
        <dbReference type="SAM" id="MobiDB-lite"/>
    </source>
</evidence>
<feature type="domain" description="CDT1 Geminin-binding" evidence="4">
    <location>
        <begin position="98"/>
        <end position="230"/>
    </location>
</feature>
<keyword evidence="6" id="KW-1185">Reference proteome</keyword>
<evidence type="ECO:0000313" key="5">
    <source>
        <dbReference type="EMBL" id="KAL3647756.1"/>
    </source>
</evidence>
<dbReference type="Pfam" id="PF08839">
    <property type="entry name" value="CDT1"/>
    <property type="match status" value="1"/>
</dbReference>
<dbReference type="InterPro" id="IPR045173">
    <property type="entry name" value="Cdt1"/>
</dbReference>
<proteinExistence type="inferred from homology"/>
<gene>
    <name evidence="5" type="ORF">CASFOL_008724</name>
</gene>
<dbReference type="InterPro" id="IPR036390">
    <property type="entry name" value="WH_DNA-bd_sf"/>
</dbReference>
<dbReference type="InterPro" id="IPR032054">
    <property type="entry name" value="Cdt1_C"/>
</dbReference>
<dbReference type="Proteomes" id="UP001632038">
    <property type="component" value="Unassembled WGS sequence"/>
</dbReference>
<reference evidence="6" key="1">
    <citation type="journal article" date="2024" name="IScience">
        <title>Strigolactones Initiate the Formation of Haustorium-like Structures in Castilleja.</title>
        <authorList>
            <person name="Buerger M."/>
            <person name="Peterson D."/>
            <person name="Chory J."/>
        </authorList>
    </citation>
    <scope>NUCLEOTIDE SEQUENCE [LARGE SCALE GENOMIC DNA]</scope>
</reference>
<feature type="region of interest" description="Disordered" evidence="3">
    <location>
        <begin position="357"/>
        <end position="411"/>
    </location>
</feature>
<name>A0ABD3E3W2_9LAMI</name>
<dbReference type="CDD" id="cd08767">
    <property type="entry name" value="Cdt1_c"/>
    <property type="match status" value="1"/>
</dbReference>
<sequence length="549" mass="61664">MDANKSPLSSFKSKDLKTRKVPDPDPSPWDVKTPGKPADPPRRLRNRGSALLIKDIREASMKQLRQHGSDPSTPIDPSVETKVEHVAKPKKSAAEIKLPEKYQLLDKFFSSLDSSIRLLQLKRTATSFTNISPQIETLTDRRFTYNHLAQLKFIMPEVIELEKVLRHDERTGCMKPDLRITLNAAAIENEGKSKSLSGNLQMRKVFRARLLNFFKSHPEGSEVPEEALPEPFSRSKNVISNSAQTSTSSLTSVTPDLASIERRPITLSQMAPSFKPRFAQRGSIHHIENSKQNQSVDLENKSCESPSKKEIGAKIVAKSCSKLSLNPSPVGMLSSPPVTPVKCLNSIKDDNQSSIGSISSLMTPVGPTTSTPSLCPPKRCYMSPDDHDSYRSPSKLVRRPPPNRPLKFDTPVKSSVKADDDIFDILPDSLVQSIQEKERLAAMEQDPSISQAKHRRKMIAGLPKRFDMIYYLFQSIRRSVVTKEELIQKIIFGDLKVSDRCEVEEQLRLLQELVPEWFYEKLTSSGDILLCVNKISSPEEIRTRLSEAK</sequence>
<dbReference type="FunFam" id="1.10.10.1420:FF:000003">
    <property type="entry name" value="CDT1-like protein a chloroplastic"/>
    <property type="match status" value="1"/>
</dbReference>
<feature type="region of interest" description="Disordered" evidence="3">
    <location>
        <begin position="1"/>
        <end position="49"/>
    </location>
</feature>
<dbReference type="Pfam" id="PF16679">
    <property type="entry name" value="CDT1_C"/>
    <property type="match status" value="1"/>
</dbReference>
<comment type="caution">
    <text evidence="5">The sequence shown here is derived from an EMBL/GenBank/DDBJ whole genome shotgun (WGS) entry which is preliminary data.</text>
</comment>
<evidence type="ECO:0000256" key="2">
    <source>
        <dbReference type="ARBA" id="ARBA00023306"/>
    </source>
</evidence>
<dbReference type="Gene3D" id="1.10.10.1420">
    <property type="entry name" value="DNA replication factor Cdt1, C-terminal WH domain"/>
    <property type="match status" value="1"/>
</dbReference>
<feature type="compositionally biased region" description="Polar residues" evidence="3">
    <location>
        <begin position="1"/>
        <end position="11"/>
    </location>
</feature>
<organism evidence="5 6">
    <name type="scientific">Castilleja foliolosa</name>
    <dbReference type="NCBI Taxonomy" id="1961234"/>
    <lineage>
        <taxon>Eukaryota</taxon>
        <taxon>Viridiplantae</taxon>
        <taxon>Streptophyta</taxon>
        <taxon>Embryophyta</taxon>
        <taxon>Tracheophyta</taxon>
        <taxon>Spermatophyta</taxon>
        <taxon>Magnoliopsida</taxon>
        <taxon>eudicotyledons</taxon>
        <taxon>Gunneridae</taxon>
        <taxon>Pentapetalae</taxon>
        <taxon>asterids</taxon>
        <taxon>lamiids</taxon>
        <taxon>Lamiales</taxon>
        <taxon>Orobanchaceae</taxon>
        <taxon>Pedicularideae</taxon>
        <taxon>Castillejinae</taxon>
        <taxon>Castilleja</taxon>
    </lineage>
</organism>
<protein>
    <recommendedName>
        <fullName evidence="4">CDT1 Geminin-binding domain-containing protein</fullName>
    </recommendedName>
</protein>